<evidence type="ECO:0000313" key="2">
    <source>
        <dbReference type="EMBL" id="GFZ00437.1"/>
    </source>
</evidence>
<proteinExistence type="predicted"/>
<feature type="signal peptide" evidence="1">
    <location>
        <begin position="1"/>
        <end position="18"/>
    </location>
</feature>
<dbReference type="Proteomes" id="UP000585474">
    <property type="component" value="Unassembled WGS sequence"/>
</dbReference>
<dbReference type="OrthoDB" id="1893998at2759"/>
<name>A0A7J0FPW4_9ERIC</name>
<evidence type="ECO:0000313" key="3">
    <source>
        <dbReference type="Proteomes" id="UP000585474"/>
    </source>
</evidence>
<organism evidence="2 3">
    <name type="scientific">Actinidia rufa</name>
    <dbReference type="NCBI Taxonomy" id="165716"/>
    <lineage>
        <taxon>Eukaryota</taxon>
        <taxon>Viridiplantae</taxon>
        <taxon>Streptophyta</taxon>
        <taxon>Embryophyta</taxon>
        <taxon>Tracheophyta</taxon>
        <taxon>Spermatophyta</taxon>
        <taxon>Magnoliopsida</taxon>
        <taxon>eudicotyledons</taxon>
        <taxon>Gunneridae</taxon>
        <taxon>Pentapetalae</taxon>
        <taxon>asterids</taxon>
        <taxon>Ericales</taxon>
        <taxon>Actinidiaceae</taxon>
        <taxon>Actinidia</taxon>
    </lineage>
</organism>
<comment type="caution">
    <text evidence="2">The sequence shown here is derived from an EMBL/GenBank/DDBJ whole genome shotgun (WGS) entry which is preliminary data.</text>
</comment>
<reference evidence="2 3" key="1">
    <citation type="submission" date="2019-07" db="EMBL/GenBank/DDBJ databases">
        <title>De Novo Assembly of kiwifruit Actinidia rufa.</title>
        <authorList>
            <person name="Sugita-Konishi S."/>
            <person name="Sato K."/>
            <person name="Mori E."/>
            <person name="Abe Y."/>
            <person name="Kisaki G."/>
            <person name="Hamano K."/>
            <person name="Suezawa K."/>
            <person name="Otani M."/>
            <person name="Fukuda T."/>
            <person name="Manabe T."/>
            <person name="Gomi K."/>
            <person name="Tabuchi M."/>
            <person name="Akimitsu K."/>
            <person name="Kataoka I."/>
        </authorList>
    </citation>
    <scope>NUCLEOTIDE SEQUENCE [LARGE SCALE GENOMIC DNA]</scope>
    <source>
        <strain evidence="3">cv. Fuchu</strain>
    </source>
</reference>
<keyword evidence="3" id="KW-1185">Reference proteome</keyword>
<protein>
    <submittedName>
        <fullName evidence="2">Uncharacterized protein</fullName>
    </submittedName>
</protein>
<dbReference type="PANTHER" id="PTHR36616:SF4">
    <property type="entry name" value="OS03G0174800 PROTEIN"/>
    <property type="match status" value="1"/>
</dbReference>
<feature type="chain" id="PRO_5029564115" evidence="1">
    <location>
        <begin position="19"/>
        <end position="68"/>
    </location>
</feature>
<gene>
    <name evidence="2" type="ORF">Acr_14g0000730</name>
</gene>
<keyword evidence="1" id="KW-0732">Signal</keyword>
<dbReference type="EMBL" id="BJWL01000014">
    <property type="protein sequence ID" value="GFZ00437.1"/>
    <property type="molecule type" value="Genomic_DNA"/>
</dbReference>
<dbReference type="AlphaFoldDB" id="A0A7J0FPW4"/>
<evidence type="ECO:0000256" key="1">
    <source>
        <dbReference type="SAM" id="SignalP"/>
    </source>
</evidence>
<dbReference type="PANTHER" id="PTHR36616">
    <property type="entry name" value="BNAC07G32700D PROTEIN"/>
    <property type="match status" value="1"/>
</dbReference>
<sequence>MIQLFLAAAFSSVPLTLYIPPVRNLNLFVETMEGLLGDSNWVTGRFYQSLWYACLRLLEYGMLWSNQI</sequence>
<accession>A0A7J0FPW4</accession>